<feature type="coiled-coil region" evidence="1">
    <location>
        <begin position="44"/>
        <end position="71"/>
    </location>
</feature>
<evidence type="ECO:0000313" key="2">
    <source>
        <dbReference type="EMBL" id="QIG58217.1"/>
    </source>
</evidence>
<dbReference type="KEGG" id="vg:64766547"/>
<keyword evidence="1" id="KW-0175">Coiled coil</keyword>
<keyword evidence="3" id="KW-1185">Reference proteome</keyword>
<proteinExistence type="predicted"/>
<name>A0A6G6XJH4_9CAUD</name>
<gene>
    <name evidence="2" type="primary">65</name>
    <name evidence="2" type="ORF">SEA_SKOG_65</name>
</gene>
<reference evidence="2 3" key="1">
    <citation type="submission" date="2020-01" db="EMBL/GenBank/DDBJ databases">
        <authorList>
            <person name="Alvaro L.E."/>
            <person name="Baker K.N."/>
            <person name="Baxter I.S."/>
            <person name="Brown M.R."/>
            <person name="Driscoll K.D."/>
            <person name="Elrubaie J.M."/>
            <person name="Feith S.L."/>
            <person name="Indihar D.F."/>
            <person name="Knoch V.T."/>
            <person name="Koirtyohann K.M."/>
            <person name="Kratz M.A."/>
            <person name="Lear A.H."/>
            <person name="Lindblom K.E."/>
            <person name="Marcus E.R."/>
            <person name="Murphy M.E."/>
            <person name="Sensor R."/>
            <person name="Sherman S.J."/>
            <person name="Swift V.R."/>
            <person name="White K.E."/>
            <person name="Wills S.J."/>
            <person name="Gatt S.M."/>
            <person name="Lohbauer S.A."/>
            <person name="Power T.R."/>
            <person name="Rosales K.A."/>
            <person name="Sisson B.M."/>
            <person name="Isern S."/>
            <person name="Michael S.F."/>
            <person name="Sunnen C.N."/>
            <person name="Garlena R.A."/>
            <person name="Russell D.A."/>
            <person name="Pope W.H."/>
            <person name="Jacobs-Sera D."/>
            <person name="Hatfull G.F."/>
        </authorList>
    </citation>
    <scope>NUCLEOTIDE SEQUENCE [LARGE SCALE GENOMIC DNA]</scope>
</reference>
<dbReference type="GeneID" id="64766547"/>
<protein>
    <submittedName>
        <fullName evidence="2">Uncharacterized protein</fullName>
    </submittedName>
</protein>
<dbReference type="RefSeq" id="YP_010059315.1">
    <property type="nucleotide sequence ID" value="NC_054725.1"/>
</dbReference>
<dbReference type="EMBL" id="MN908687">
    <property type="protein sequence ID" value="QIG58217.1"/>
    <property type="molecule type" value="Genomic_DNA"/>
</dbReference>
<dbReference type="Proteomes" id="UP000503093">
    <property type="component" value="Segment"/>
</dbReference>
<evidence type="ECO:0000256" key="1">
    <source>
        <dbReference type="SAM" id="Coils"/>
    </source>
</evidence>
<evidence type="ECO:0000313" key="3">
    <source>
        <dbReference type="Proteomes" id="UP000503093"/>
    </source>
</evidence>
<organism evidence="2 3">
    <name type="scientific">Gordonia phage Skog</name>
    <dbReference type="NCBI Taxonomy" id="2704033"/>
    <lineage>
        <taxon>Viruses</taxon>
        <taxon>Duplodnaviria</taxon>
        <taxon>Heunggongvirae</taxon>
        <taxon>Uroviricota</taxon>
        <taxon>Caudoviricetes</taxon>
        <taxon>Skogvirus</taxon>
        <taxon>Skogvirus Skog</taxon>
    </lineage>
</organism>
<accession>A0A6G6XJH4</accession>
<sequence length="131" mass="15193">MSYPGYEHPLDAAHELRLEMMLRVGQMSGPRPLAGSVRIPTWGISSSEQELAAIKDALRRMSDQVEDLVRKEFGMLSIAQQREHDRKLRQRQRVNAFSVRAMPEEYWKVPERPWEETPFDLDTWDVAAVQG</sequence>